<evidence type="ECO:0000256" key="2">
    <source>
        <dbReference type="SAM" id="MobiDB-lite"/>
    </source>
</evidence>
<dbReference type="PANTHER" id="PTHR11102">
    <property type="entry name" value="SEL-1-LIKE PROTEIN"/>
    <property type="match status" value="1"/>
</dbReference>
<comment type="similarity">
    <text evidence="1">Belongs to the sel-1 family.</text>
</comment>
<dbReference type="Gene3D" id="1.25.40.10">
    <property type="entry name" value="Tetratricopeptide repeat domain"/>
    <property type="match status" value="3"/>
</dbReference>
<feature type="compositionally biased region" description="Acidic residues" evidence="2">
    <location>
        <begin position="982"/>
        <end position="994"/>
    </location>
</feature>
<feature type="region of interest" description="Disordered" evidence="2">
    <location>
        <begin position="982"/>
        <end position="1018"/>
    </location>
</feature>
<dbReference type="SUPFAM" id="SSF56112">
    <property type="entry name" value="Protein kinase-like (PK-like)"/>
    <property type="match status" value="1"/>
</dbReference>
<gene>
    <name evidence="4" type="ORF">M9Y10_001961</name>
</gene>
<evidence type="ECO:0000259" key="3">
    <source>
        <dbReference type="PROSITE" id="PS50011"/>
    </source>
</evidence>
<dbReference type="Proteomes" id="UP001470230">
    <property type="component" value="Unassembled WGS sequence"/>
</dbReference>
<dbReference type="EMBL" id="JAPFFF010000001">
    <property type="protein sequence ID" value="KAK8899644.1"/>
    <property type="molecule type" value="Genomic_DNA"/>
</dbReference>
<proteinExistence type="inferred from homology"/>
<dbReference type="Pfam" id="PF08238">
    <property type="entry name" value="Sel1"/>
    <property type="match status" value="4"/>
</dbReference>
<sequence length="1018" mass="113985">MTKNLRIIRNLSKKDKSSVDLCQNVSTGRVFVVKTVELSLEHEIDIKRIELIRTARHPSVLSSLPDNEIYHSNNQIKLSFPYYPKGSLDSIISDASKGIISSKLDPTSKSIIAYGIAQSMVFLHKNNFIHCLLNPSHILLSAQYYPLVSGFWYSNICDIKEYILKEKKESMLFSSPELFQLNSDNDSSITPKADVFSFGMILLSLYTCQINFIRTPNALLIDLISKDDAPLLHNIISKCVILESSKRASFDEIIEILNSSNQLFPGTDESKYAEYKSYFMKEIIFPPLPEKLSPIGEFLDVKDVFEVYKSASENKNNPFAQLLCAIYRRNGAGCTTNKKASQKAYKNAGDFGLTEGQFNYGLMINQNPKNAQIRKEALRYIINSANGGRVESQVHLAKMILNNQVPGSNLGAANHYLSSASYNGSLEATKMLVDIYSSSTSDKEKKILFLKKAADMGDGDSQFNYAQYLISRNQSSILSSPSNSKIKTVTLTKSSSNFTSSAISTSNSASNKKKKNVTNEITFNIDLNADSETGINNIKEAIPYLRAAANNCNTFACRVLATIYNEFPNIKLPLSPGEISYILKTAASMGDEKSRNAYANLLFNEKIAILSEDEMIQSTKIAADSGNLKAIILYGQMLLSGDRVPRDPNAAAKYFKIAADAPYFSAEAQFRYAKCLINNFESCNQAVAYLEKAAKQQHVKAEFMFSKYQLAFLGAPDQVTSITKMDVNLPMNMATLEEENEQNIQNQQMMPNQVSPNGGPIETTVDARLIIRYLLHALRNGCKKAKGLLGLLVFQGLISKEYKYSNDESDINLGVLSKEDGLKMLKDTAFETKSSFLLRMYAENVKNASPEEAVKAYFELSKTASKFHLYHAYINLGMAYKDGNGIQKDKKQAVSYFMKCLELNPTNQRSAICVIDMYHEDDSHLADYSDEETAAMIKKCAETNYPPALEVLSDLYRFGKGVNKNIFEANKYKERAAQIMELEDEYDNEEDDFEPPPQQTYNPSSLSMQEDEDFIPID</sequence>
<evidence type="ECO:0000256" key="1">
    <source>
        <dbReference type="ARBA" id="ARBA00038101"/>
    </source>
</evidence>
<comment type="caution">
    <text evidence="4">The sequence shown here is derived from an EMBL/GenBank/DDBJ whole genome shotgun (WGS) entry which is preliminary data.</text>
</comment>
<dbReference type="InterPro" id="IPR050767">
    <property type="entry name" value="Sel1_AlgK"/>
</dbReference>
<accession>A0ABR2L8K5</accession>
<dbReference type="PROSITE" id="PS50011">
    <property type="entry name" value="PROTEIN_KINASE_DOM"/>
    <property type="match status" value="1"/>
</dbReference>
<dbReference type="InterPro" id="IPR006597">
    <property type="entry name" value="Sel1-like"/>
</dbReference>
<feature type="domain" description="Protein kinase" evidence="3">
    <location>
        <begin position="5"/>
        <end position="264"/>
    </location>
</feature>
<dbReference type="InterPro" id="IPR000719">
    <property type="entry name" value="Prot_kinase_dom"/>
</dbReference>
<feature type="compositionally biased region" description="Acidic residues" evidence="2">
    <location>
        <begin position="1009"/>
        <end position="1018"/>
    </location>
</feature>
<reference evidence="4 5" key="1">
    <citation type="submission" date="2024-04" db="EMBL/GenBank/DDBJ databases">
        <title>Tritrichomonas musculus Genome.</title>
        <authorList>
            <person name="Alves-Ferreira E."/>
            <person name="Grigg M."/>
            <person name="Lorenzi H."/>
            <person name="Galac M."/>
        </authorList>
    </citation>
    <scope>NUCLEOTIDE SEQUENCE [LARGE SCALE GENOMIC DNA]</scope>
    <source>
        <strain evidence="4 5">EAF2021</strain>
    </source>
</reference>
<evidence type="ECO:0000313" key="5">
    <source>
        <dbReference type="Proteomes" id="UP001470230"/>
    </source>
</evidence>
<protein>
    <recommendedName>
        <fullName evidence="3">Protein kinase domain-containing protein</fullName>
    </recommendedName>
</protein>
<dbReference type="PANTHER" id="PTHR11102:SF160">
    <property type="entry name" value="ERAD-ASSOCIATED E3 UBIQUITIN-PROTEIN LIGASE COMPONENT HRD3"/>
    <property type="match status" value="1"/>
</dbReference>
<dbReference type="InterPro" id="IPR011009">
    <property type="entry name" value="Kinase-like_dom_sf"/>
</dbReference>
<name>A0ABR2L8K5_9EUKA</name>
<dbReference type="InterPro" id="IPR011990">
    <property type="entry name" value="TPR-like_helical_dom_sf"/>
</dbReference>
<keyword evidence="5" id="KW-1185">Reference proteome</keyword>
<dbReference type="SMART" id="SM00671">
    <property type="entry name" value="SEL1"/>
    <property type="match status" value="7"/>
</dbReference>
<dbReference type="SUPFAM" id="SSF81901">
    <property type="entry name" value="HCP-like"/>
    <property type="match status" value="3"/>
</dbReference>
<feature type="compositionally biased region" description="Polar residues" evidence="2">
    <location>
        <begin position="999"/>
        <end position="1008"/>
    </location>
</feature>
<dbReference type="Gene3D" id="1.10.510.10">
    <property type="entry name" value="Transferase(Phosphotransferase) domain 1"/>
    <property type="match status" value="1"/>
</dbReference>
<dbReference type="Pfam" id="PF00069">
    <property type="entry name" value="Pkinase"/>
    <property type="match status" value="1"/>
</dbReference>
<organism evidence="4 5">
    <name type="scientific">Tritrichomonas musculus</name>
    <dbReference type="NCBI Taxonomy" id="1915356"/>
    <lineage>
        <taxon>Eukaryota</taxon>
        <taxon>Metamonada</taxon>
        <taxon>Parabasalia</taxon>
        <taxon>Tritrichomonadida</taxon>
        <taxon>Tritrichomonadidae</taxon>
        <taxon>Tritrichomonas</taxon>
    </lineage>
</organism>
<evidence type="ECO:0000313" key="4">
    <source>
        <dbReference type="EMBL" id="KAK8899644.1"/>
    </source>
</evidence>